<keyword evidence="1" id="KW-0067">ATP-binding</keyword>
<dbReference type="EMBL" id="JAUKPO010000001">
    <property type="protein sequence ID" value="MDO1445178.1"/>
    <property type="molecule type" value="Genomic_DNA"/>
</dbReference>
<reference evidence="1" key="1">
    <citation type="submission" date="2023-07" db="EMBL/GenBank/DDBJ databases">
        <title>The genome sequence of Rhodocytophaga aerolata KACC 12507.</title>
        <authorList>
            <person name="Zhang X."/>
        </authorList>
    </citation>
    <scope>NUCLEOTIDE SEQUENCE</scope>
    <source>
        <strain evidence="1">KACC 12507</strain>
    </source>
</reference>
<comment type="caution">
    <text evidence="1">The sequence shown here is derived from an EMBL/GenBank/DDBJ whole genome shotgun (WGS) entry which is preliminary data.</text>
</comment>
<evidence type="ECO:0000313" key="1">
    <source>
        <dbReference type="EMBL" id="MDO1445178.1"/>
    </source>
</evidence>
<dbReference type="Gene3D" id="2.120.10.30">
    <property type="entry name" value="TolB, C-terminal domain"/>
    <property type="match status" value="1"/>
</dbReference>
<keyword evidence="1" id="KW-0547">Nucleotide-binding</keyword>
<name>A0ABT8R1I6_9BACT</name>
<dbReference type="RefSeq" id="WP_302035972.1">
    <property type="nucleotide sequence ID" value="NZ_JAUKPO010000001.1"/>
</dbReference>
<dbReference type="Proteomes" id="UP001168528">
    <property type="component" value="Unassembled WGS sequence"/>
</dbReference>
<dbReference type="InterPro" id="IPR018247">
    <property type="entry name" value="EF_Hand_1_Ca_BS"/>
</dbReference>
<protein>
    <submittedName>
        <fullName evidence="1">ATP-binding protein</fullName>
    </submittedName>
</protein>
<proteinExistence type="predicted"/>
<evidence type="ECO:0000313" key="2">
    <source>
        <dbReference type="Proteomes" id="UP001168528"/>
    </source>
</evidence>
<dbReference type="InterPro" id="IPR011042">
    <property type="entry name" value="6-blade_b-propeller_TolB-like"/>
</dbReference>
<gene>
    <name evidence="1" type="ORF">Q0590_02895</name>
</gene>
<sequence>MPVILSFLLLIGQLHIPAFYAGSPLQAEKVRKKISLKKVWDSTNTLRTPESVLYYPAEDILFVSNINGNGADKDNNGFISKMDLNGKIVTLQWATGLSAPKGMGISGNKLYVTDIDRLVMLDVTAGAILKTYQVPEPVYLNDVTVSANGIIYVSDNRNDKIYFLQNDSLQVFMEGASLQKPNGLYAEANRLVVGSTQSNALRFIDLQTKQITEVSNGLGISDGVVPAGKGSYFVSDWNGRIFWINAKGEKKLLLDTTGAKINSADIEYIPAKKLLLVPTFNDNRVAAYKVR</sequence>
<dbReference type="SUPFAM" id="SSF63829">
    <property type="entry name" value="Calcium-dependent phosphotriesterase"/>
    <property type="match status" value="1"/>
</dbReference>
<keyword evidence="2" id="KW-1185">Reference proteome</keyword>
<dbReference type="GO" id="GO:0005524">
    <property type="term" value="F:ATP binding"/>
    <property type="evidence" value="ECO:0007669"/>
    <property type="project" value="UniProtKB-KW"/>
</dbReference>
<organism evidence="1 2">
    <name type="scientific">Rhodocytophaga aerolata</name>
    <dbReference type="NCBI Taxonomy" id="455078"/>
    <lineage>
        <taxon>Bacteria</taxon>
        <taxon>Pseudomonadati</taxon>
        <taxon>Bacteroidota</taxon>
        <taxon>Cytophagia</taxon>
        <taxon>Cytophagales</taxon>
        <taxon>Rhodocytophagaceae</taxon>
        <taxon>Rhodocytophaga</taxon>
    </lineage>
</organism>
<dbReference type="PROSITE" id="PS00018">
    <property type="entry name" value="EF_HAND_1"/>
    <property type="match status" value="1"/>
</dbReference>
<accession>A0ABT8R1I6</accession>